<protein>
    <submittedName>
        <fullName evidence="11">ABC transporter ATP-binding protein</fullName>
    </submittedName>
</protein>
<evidence type="ECO:0000259" key="10">
    <source>
        <dbReference type="PROSITE" id="PS50893"/>
    </source>
</evidence>
<evidence type="ECO:0000256" key="2">
    <source>
        <dbReference type="ARBA" id="ARBA00005417"/>
    </source>
</evidence>
<reference evidence="11 12" key="1">
    <citation type="submission" date="2023-07" db="EMBL/GenBank/DDBJ databases">
        <title>Micromonospora profundi TRM 95458 converts glycerol to a new osmotic compound.</title>
        <authorList>
            <person name="Lu D."/>
        </authorList>
    </citation>
    <scope>NUCLEOTIDE SEQUENCE [LARGE SCALE GENOMIC DNA]</scope>
    <source>
        <strain evidence="11 12">TRM95458</strain>
    </source>
</reference>
<dbReference type="CDD" id="cd03257">
    <property type="entry name" value="ABC_NikE_OppD_transporters"/>
    <property type="match status" value="1"/>
</dbReference>
<proteinExistence type="inferred from homology"/>
<evidence type="ECO:0000256" key="1">
    <source>
        <dbReference type="ARBA" id="ARBA00004202"/>
    </source>
</evidence>
<dbReference type="KEGG" id="mprn:Q3V37_20025"/>
<dbReference type="AlphaFoldDB" id="A0AAJ6HSB1"/>
<dbReference type="GO" id="GO:0015833">
    <property type="term" value="P:peptide transport"/>
    <property type="evidence" value="ECO:0007669"/>
    <property type="project" value="InterPro"/>
</dbReference>
<dbReference type="Pfam" id="PF08352">
    <property type="entry name" value="oligo_HPY"/>
    <property type="match status" value="1"/>
</dbReference>
<evidence type="ECO:0000256" key="5">
    <source>
        <dbReference type="ARBA" id="ARBA00022519"/>
    </source>
</evidence>
<dbReference type="PROSITE" id="PS50893">
    <property type="entry name" value="ABC_TRANSPORTER_2"/>
    <property type="match status" value="1"/>
</dbReference>
<dbReference type="Pfam" id="PF00005">
    <property type="entry name" value="ABC_tran"/>
    <property type="match status" value="1"/>
</dbReference>
<dbReference type="GO" id="GO:0016887">
    <property type="term" value="F:ATP hydrolysis activity"/>
    <property type="evidence" value="ECO:0007669"/>
    <property type="project" value="InterPro"/>
</dbReference>
<dbReference type="SMART" id="SM00382">
    <property type="entry name" value="AAA"/>
    <property type="match status" value="1"/>
</dbReference>
<evidence type="ECO:0000256" key="9">
    <source>
        <dbReference type="ARBA" id="ARBA00023136"/>
    </source>
</evidence>
<dbReference type="GO" id="GO:0005886">
    <property type="term" value="C:plasma membrane"/>
    <property type="evidence" value="ECO:0007669"/>
    <property type="project" value="UniProtKB-SubCell"/>
</dbReference>
<keyword evidence="9" id="KW-0472">Membrane</keyword>
<organism evidence="11 12">
    <name type="scientific">Micromonospora profundi</name>
    <dbReference type="NCBI Taxonomy" id="1420889"/>
    <lineage>
        <taxon>Bacteria</taxon>
        <taxon>Bacillati</taxon>
        <taxon>Actinomycetota</taxon>
        <taxon>Actinomycetes</taxon>
        <taxon>Micromonosporales</taxon>
        <taxon>Micromonosporaceae</taxon>
        <taxon>Micromonospora</taxon>
    </lineage>
</organism>
<dbReference type="GO" id="GO:0005524">
    <property type="term" value="F:ATP binding"/>
    <property type="evidence" value="ECO:0007669"/>
    <property type="project" value="UniProtKB-KW"/>
</dbReference>
<dbReference type="InterPro" id="IPR027417">
    <property type="entry name" value="P-loop_NTPase"/>
</dbReference>
<dbReference type="FunFam" id="3.40.50.300:FF:000016">
    <property type="entry name" value="Oligopeptide ABC transporter ATP-binding component"/>
    <property type="match status" value="1"/>
</dbReference>
<evidence type="ECO:0000313" key="12">
    <source>
        <dbReference type="Proteomes" id="UP001235874"/>
    </source>
</evidence>
<keyword evidence="3" id="KW-0813">Transport</keyword>
<dbReference type="InterPro" id="IPR017871">
    <property type="entry name" value="ABC_transporter-like_CS"/>
</dbReference>
<accession>A0AAJ6HSB1</accession>
<comment type="similarity">
    <text evidence="2">Belongs to the ABC transporter superfamily.</text>
</comment>
<dbReference type="SUPFAM" id="SSF52540">
    <property type="entry name" value="P-loop containing nucleoside triphosphate hydrolases"/>
    <property type="match status" value="1"/>
</dbReference>
<gene>
    <name evidence="11" type="ORF">Q3V37_20025</name>
</gene>
<dbReference type="NCBIfam" id="TIGR01727">
    <property type="entry name" value="oligo_HPY"/>
    <property type="match status" value="1"/>
</dbReference>
<evidence type="ECO:0000256" key="8">
    <source>
        <dbReference type="ARBA" id="ARBA00022967"/>
    </source>
</evidence>
<dbReference type="PANTHER" id="PTHR43297:SF14">
    <property type="entry name" value="ATPASE AAA-TYPE CORE DOMAIN-CONTAINING PROTEIN"/>
    <property type="match status" value="1"/>
</dbReference>
<keyword evidence="8" id="KW-1278">Translocase</keyword>
<sequence length="343" mass="36719">MTSPMTAGTSADSVTQSADEPLLRVRDLRISVGDIPLVRGVSLDVRAGEIVSVVGESGSGKSLTSLAVLGLLPPELATNGTVEFRGENVTTMNSRRLRQFRASAARMIFQDPGSAMNPVLTIGFQVIESIRAAQRCSRAEAREQALAMIRRVGIAEPQRCLSAYPRELSGGMLQRVVIAMALAVDPPLLICDEPTTALDVTTQAQVLDLIRALTSDMGTGVILTTHDMAIAADYSDRIVVMYAGQVVEHGPTRATLATPQHPYLWSLLNAHPDSGEREPFTPLTILDGAPPRPDVEIPGCRFAPRCPFRQERCSVETPVLRPLATAPERSAACLVSASQEAAS</sequence>
<evidence type="ECO:0000256" key="7">
    <source>
        <dbReference type="ARBA" id="ARBA00022840"/>
    </source>
</evidence>
<dbReference type="Proteomes" id="UP001235874">
    <property type="component" value="Chromosome"/>
</dbReference>
<evidence type="ECO:0000256" key="6">
    <source>
        <dbReference type="ARBA" id="ARBA00022741"/>
    </source>
</evidence>
<evidence type="ECO:0000313" key="11">
    <source>
        <dbReference type="EMBL" id="WLS43688.1"/>
    </source>
</evidence>
<feature type="domain" description="ABC transporter" evidence="10">
    <location>
        <begin position="23"/>
        <end position="268"/>
    </location>
</feature>
<dbReference type="InterPro" id="IPR050388">
    <property type="entry name" value="ABC_Ni/Peptide_Import"/>
</dbReference>
<comment type="subcellular location">
    <subcellularLocation>
        <location evidence="1">Cell membrane</location>
        <topology evidence="1">Peripheral membrane protein</topology>
    </subcellularLocation>
</comment>
<dbReference type="EMBL" id="CP130472">
    <property type="protein sequence ID" value="WLS43688.1"/>
    <property type="molecule type" value="Genomic_DNA"/>
</dbReference>
<keyword evidence="5" id="KW-0997">Cell inner membrane</keyword>
<keyword evidence="12" id="KW-1185">Reference proteome</keyword>
<name>A0AAJ6HSB1_9ACTN</name>
<evidence type="ECO:0000256" key="4">
    <source>
        <dbReference type="ARBA" id="ARBA00022475"/>
    </source>
</evidence>
<dbReference type="RefSeq" id="WP_157552560.1">
    <property type="nucleotide sequence ID" value="NZ_CP130472.1"/>
</dbReference>
<keyword evidence="4" id="KW-1003">Cell membrane</keyword>
<dbReference type="PANTHER" id="PTHR43297">
    <property type="entry name" value="OLIGOPEPTIDE TRANSPORT ATP-BINDING PROTEIN APPD"/>
    <property type="match status" value="1"/>
</dbReference>
<dbReference type="PROSITE" id="PS00211">
    <property type="entry name" value="ABC_TRANSPORTER_1"/>
    <property type="match status" value="1"/>
</dbReference>
<keyword evidence="6" id="KW-0547">Nucleotide-binding</keyword>
<evidence type="ECO:0000256" key="3">
    <source>
        <dbReference type="ARBA" id="ARBA00022448"/>
    </source>
</evidence>
<dbReference type="Gene3D" id="3.40.50.300">
    <property type="entry name" value="P-loop containing nucleotide triphosphate hydrolases"/>
    <property type="match status" value="1"/>
</dbReference>
<dbReference type="InterPro" id="IPR003593">
    <property type="entry name" value="AAA+_ATPase"/>
</dbReference>
<dbReference type="InterPro" id="IPR013563">
    <property type="entry name" value="Oligopep_ABC_C"/>
</dbReference>
<keyword evidence="7 11" id="KW-0067">ATP-binding</keyword>
<dbReference type="InterPro" id="IPR003439">
    <property type="entry name" value="ABC_transporter-like_ATP-bd"/>
</dbReference>